<comment type="subcellular location">
    <subcellularLocation>
        <location evidence="7">Cytoplasm</location>
    </subcellularLocation>
</comment>
<evidence type="ECO:0000256" key="4">
    <source>
        <dbReference type="ARBA" id="ARBA00022679"/>
    </source>
</evidence>
<dbReference type="InterPro" id="IPR001737">
    <property type="entry name" value="KsgA/Erm"/>
</dbReference>
<sequence length="310" mass="34620">MRLSKKYYRGKGKVIKDIATPIRTRAILEKHGFSFKKSLGQNFLIDTNILHRIVDHAEITEETGAIEIGPGIGALTEQLAKRAKKVVAFEIDGRLLPILADTLSPYPNVEIIHEDVLKADVQSVIHDKMQGTSDIMVVANLPYYVTTPIIMKLLTENIPLRGIVVMLQKEVADRISAVPGTKDYNSLSIAIQYYTTAETVMTVPRTVFVPQPNVDSAVIRLIKRKEPPVKVENESFFFDVVRASFGQRRKTILNNLTSNLPNGKALKEVIEGCLATSNIDPKRRGETLSIEEFGHLSNELYKILDKGPTE</sequence>
<dbReference type="RefSeq" id="WP_388037579.1">
    <property type="nucleotide sequence ID" value="NZ_JBHUEK010000014.1"/>
</dbReference>
<dbReference type="HAMAP" id="MF_00607">
    <property type="entry name" value="16SrRNA_methyltr_A"/>
    <property type="match status" value="1"/>
</dbReference>
<dbReference type="InterPro" id="IPR011530">
    <property type="entry name" value="rRNA_adenine_dimethylase"/>
</dbReference>
<keyword evidence="1 7" id="KW-0963">Cytoplasm</keyword>
<keyword evidence="2 7" id="KW-0698">rRNA processing</keyword>
<comment type="caution">
    <text evidence="10">The sequence shown here is derived from an EMBL/GenBank/DDBJ whole genome shotgun (WGS) entry which is preliminary data.</text>
</comment>
<name>A0ABW4MN98_9BACI</name>
<keyword evidence="5 7" id="KW-0949">S-adenosyl-L-methionine</keyword>
<protein>
    <recommendedName>
        <fullName evidence="7">Ribosomal RNA small subunit methyltransferase A</fullName>
        <ecNumber evidence="7">2.1.1.182</ecNumber>
    </recommendedName>
    <alternativeName>
        <fullName evidence="7">16S rRNA (adenine(1518)-N(6)/adenine(1519)-N(6))-dimethyltransferase</fullName>
    </alternativeName>
    <alternativeName>
        <fullName evidence="7">16S rRNA dimethyladenosine transferase</fullName>
    </alternativeName>
    <alternativeName>
        <fullName evidence="7">16S rRNA dimethylase</fullName>
    </alternativeName>
    <alternativeName>
        <fullName evidence="7">S-adenosylmethionine-6-N', N'-adenosyl(rRNA) dimethyltransferase</fullName>
    </alternativeName>
</protein>
<evidence type="ECO:0000256" key="8">
    <source>
        <dbReference type="PROSITE-ProRule" id="PRU01026"/>
    </source>
</evidence>
<reference evidence="11" key="1">
    <citation type="journal article" date="2019" name="Int. J. Syst. Evol. Microbiol.">
        <title>The Global Catalogue of Microorganisms (GCM) 10K type strain sequencing project: providing services to taxonomists for standard genome sequencing and annotation.</title>
        <authorList>
            <consortium name="The Broad Institute Genomics Platform"/>
            <consortium name="The Broad Institute Genome Sequencing Center for Infectious Disease"/>
            <person name="Wu L."/>
            <person name="Ma J."/>
        </authorList>
    </citation>
    <scope>NUCLEOTIDE SEQUENCE [LARGE SCALE GENOMIC DNA]</scope>
    <source>
        <strain evidence="11">CCUG 15531</strain>
    </source>
</reference>
<feature type="binding site" evidence="7 8">
    <location>
        <position position="90"/>
    </location>
    <ligand>
        <name>S-adenosyl-L-methionine</name>
        <dbReference type="ChEBI" id="CHEBI:59789"/>
    </ligand>
</feature>
<dbReference type="SUPFAM" id="SSF53335">
    <property type="entry name" value="S-adenosyl-L-methionine-dependent methyltransferases"/>
    <property type="match status" value="1"/>
</dbReference>
<dbReference type="Gene3D" id="3.40.50.150">
    <property type="entry name" value="Vaccinia Virus protein VP39"/>
    <property type="match status" value="1"/>
</dbReference>
<dbReference type="CDD" id="cd02440">
    <property type="entry name" value="AdoMet_MTases"/>
    <property type="match status" value="1"/>
</dbReference>
<comment type="catalytic activity">
    <reaction evidence="7">
        <text>adenosine(1518)/adenosine(1519) in 16S rRNA + 4 S-adenosyl-L-methionine = N(6)-dimethyladenosine(1518)/N(6)-dimethyladenosine(1519) in 16S rRNA + 4 S-adenosyl-L-homocysteine + 4 H(+)</text>
        <dbReference type="Rhea" id="RHEA:19609"/>
        <dbReference type="Rhea" id="RHEA-COMP:10232"/>
        <dbReference type="Rhea" id="RHEA-COMP:10233"/>
        <dbReference type="ChEBI" id="CHEBI:15378"/>
        <dbReference type="ChEBI" id="CHEBI:57856"/>
        <dbReference type="ChEBI" id="CHEBI:59789"/>
        <dbReference type="ChEBI" id="CHEBI:74411"/>
        <dbReference type="ChEBI" id="CHEBI:74493"/>
        <dbReference type="EC" id="2.1.1.182"/>
    </reaction>
</comment>
<evidence type="ECO:0000313" key="10">
    <source>
        <dbReference type="EMBL" id="MFD1778961.1"/>
    </source>
</evidence>
<dbReference type="Pfam" id="PF00398">
    <property type="entry name" value="RrnaAD"/>
    <property type="match status" value="1"/>
</dbReference>
<dbReference type="InterPro" id="IPR023165">
    <property type="entry name" value="rRNA_Ade_diMease-like_C"/>
</dbReference>
<dbReference type="InterPro" id="IPR020596">
    <property type="entry name" value="rRNA_Ade_Mease_Trfase_CS"/>
</dbReference>
<dbReference type="InterPro" id="IPR020598">
    <property type="entry name" value="rRNA_Ade_methylase_Trfase_N"/>
</dbReference>
<dbReference type="EMBL" id="JBHUEK010000014">
    <property type="protein sequence ID" value="MFD1778961.1"/>
    <property type="molecule type" value="Genomic_DNA"/>
</dbReference>
<evidence type="ECO:0000256" key="7">
    <source>
        <dbReference type="HAMAP-Rule" id="MF_00607"/>
    </source>
</evidence>
<dbReference type="PANTHER" id="PTHR11727">
    <property type="entry name" value="DIMETHYLADENOSINE TRANSFERASE"/>
    <property type="match status" value="1"/>
</dbReference>
<keyword evidence="6 7" id="KW-0694">RNA-binding</keyword>
<feature type="binding site" evidence="7 8">
    <location>
        <position position="140"/>
    </location>
    <ligand>
        <name>S-adenosyl-L-methionine</name>
        <dbReference type="ChEBI" id="CHEBI:59789"/>
    </ligand>
</feature>
<dbReference type="InterPro" id="IPR029063">
    <property type="entry name" value="SAM-dependent_MTases_sf"/>
</dbReference>
<dbReference type="Gene3D" id="1.10.8.100">
    <property type="entry name" value="Ribosomal RNA adenine dimethylase-like, domain 2"/>
    <property type="match status" value="1"/>
</dbReference>
<keyword evidence="11" id="KW-1185">Reference proteome</keyword>
<dbReference type="PROSITE" id="PS01131">
    <property type="entry name" value="RRNA_A_DIMETH"/>
    <property type="match status" value="1"/>
</dbReference>
<gene>
    <name evidence="7 10" type="primary">rsmA</name>
    <name evidence="7" type="synonym">ksgA</name>
    <name evidence="10" type="ORF">ACFSFW_09805</name>
</gene>
<dbReference type="PROSITE" id="PS51689">
    <property type="entry name" value="SAM_RNA_A_N6_MT"/>
    <property type="match status" value="1"/>
</dbReference>
<comment type="similarity">
    <text evidence="7">Belongs to the class I-like SAM-binding methyltransferase superfamily. rRNA adenine N(6)-methyltransferase family. RsmA subfamily.</text>
</comment>
<comment type="function">
    <text evidence="7">Specifically dimethylates two adjacent adenosines (A1518 and A1519) in the loop of a conserved hairpin near the 3'-end of 16S rRNA in the 30S particle. May play a critical role in biogenesis of 30S subunits.</text>
</comment>
<dbReference type="NCBIfam" id="TIGR00755">
    <property type="entry name" value="ksgA"/>
    <property type="match status" value="1"/>
</dbReference>
<keyword evidence="3 7" id="KW-0489">Methyltransferase</keyword>
<dbReference type="EC" id="2.1.1.182" evidence="7"/>
<evidence type="ECO:0000259" key="9">
    <source>
        <dbReference type="SMART" id="SM00650"/>
    </source>
</evidence>
<evidence type="ECO:0000256" key="3">
    <source>
        <dbReference type="ARBA" id="ARBA00022603"/>
    </source>
</evidence>
<evidence type="ECO:0000256" key="2">
    <source>
        <dbReference type="ARBA" id="ARBA00022552"/>
    </source>
</evidence>
<evidence type="ECO:0000313" key="11">
    <source>
        <dbReference type="Proteomes" id="UP001597227"/>
    </source>
</evidence>
<feature type="domain" description="Ribosomal RNA adenine methylase transferase N-terminal" evidence="9">
    <location>
        <begin position="49"/>
        <end position="225"/>
    </location>
</feature>
<evidence type="ECO:0000256" key="1">
    <source>
        <dbReference type="ARBA" id="ARBA00022490"/>
    </source>
</evidence>
<feature type="binding site" evidence="7 8">
    <location>
        <position position="44"/>
    </location>
    <ligand>
        <name>S-adenosyl-L-methionine</name>
        <dbReference type="ChEBI" id="CHEBI:59789"/>
    </ligand>
</feature>
<organism evidence="10 11">
    <name type="scientific">Fredinandcohnia salidurans</name>
    <dbReference type="NCBI Taxonomy" id="2595041"/>
    <lineage>
        <taxon>Bacteria</taxon>
        <taxon>Bacillati</taxon>
        <taxon>Bacillota</taxon>
        <taxon>Bacilli</taxon>
        <taxon>Bacillales</taxon>
        <taxon>Bacillaceae</taxon>
        <taxon>Fredinandcohnia</taxon>
    </lineage>
</organism>
<feature type="binding site" evidence="7 8">
    <location>
        <position position="115"/>
    </location>
    <ligand>
        <name>S-adenosyl-L-methionine</name>
        <dbReference type="ChEBI" id="CHEBI:59789"/>
    </ligand>
</feature>
<keyword evidence="4 7" id="KW-0808">Transferase</keyword>
<dbReference type="SMART" id="SM00650">
    <property type="entry name" value="rADc"/>
    <property type="match status" value="1"/>
</dbReference>
<dbReference type="GO" id="GO:0052908">
    <property type="term" value="F:16S rRNA (adenine(1518)-N(6)/adenine(1519)-N(6))-dimethyltransferase activity"/>
    <property type="evidence" value="ECO:0007669"/>
    <property type="project" value="UniProtKB-EC"/>
</dbReference>
<proteinExistence type="inferred from homology"/>
<dbReference type="PANTHER" id="PTHR11727:SF7">
    <property type="entry name" value="DIMETHYLADENOSINE TRANSFERASE-RELATED"/>
    <property type="match status" value="1"/>
</dbReference>
<feature type="binding site" evidence="7 8">
    <location>
        <position position="69"/>
    </location>
    <ligand>
        <name>S-adenosyl-L-methionine</name>
        <dbReference type="ChEBI" id="CHEBI:59789"/>
    </ligand>
</feature>
<evidence type="ECO:0000256" key="5">
    <source>
        <dbReference type="ARBA" id="ARBA00022691"/>
    </source>
</evidence>
<feature type="binding site" evidence="7 8">
    <location>
        <position position="42"/>
    </location>
    <ligand>
        <name>S-adenosyl-L-methionine</name>
        <dbReference type="ChEBI" id="CHEBI:59789"/>
    </ligand>
</feature>
<evidence type="ECO:0000256" key="6">
    <source>
        <dbReference type="ARBA" id="ARBA00022884"/>
    </source>
</evidence>
<dbReference type="Proteomes" id="UP001597227">
    <property type="component" value="Unassembled WGS sequence"/>
</dbReference>
<accession>A0ABW4MN98</accession>